<gene>
    <name evidence="2" type="ORF">GCM10011572_43640</name>
    <name evidence="3" type="ORF">GM672_22380</name>
</gene>
<dbReference type="Proteomes" id="UP000430634">
    <property type="component" value="Unassembled WGS sequence"/>
</dbReference>
<dbReference type="Proteomes" id="UP000622638">
    <property type="component" value="Unassembled WGS sequence"/>
</dbReference>
<evidence type="ECO:0000313" key="5">
    <source>
        <dbReference type="Proteomes" id="UP000622638"/>
    </source>
</evidence>
<name>A0A6I3T421_9BURK</name>
<dbReference type="OrthoDB" id="8759879at2"/>
<organism evidence="3 4">
    <name type="scientific">Pseudoduganella buxea</name>
    <dbReference type="NCBI Taxonomy" id="1949069"/>
    <lineage>
        <taxon>Bacteria</taxon>
        <taxon>Pseudomonadati</taxon>
        <taxon>Pseudomonadota</taxon>
        <taxon>Betaproteobacteria</taxon>
        <taxon>Burkholderiales</taxon>
        <taxon>Oxalobacteraceae</taxon>
        <taxon>Telluria group</taxon>
        <taxon>Pseudoduganella</taxon>
    </lineage>
</organism>
<evidence type="ECO:0000313" key="3">
    <source>
        <dbReference type="EMBL" id="MTV55476.1"/>
    </source>
</evidence>
<evidence type="ECO:0000313" key="4">
    <source>
        <dbReference type="Proteomes" id="UP000430634"/>
    </source>
</evidence>
<dbReference type="EMBL" id="BMKG01000023">
    <property type="protein sequence ID" value="GGC17581.1"/>
    <property type="molecule type" value="Genomic_DNA"/>
</dbReference>
<evidence type="ECO:0000256" key="1">
    <source>
        <dbReference type="SAM" id="Phobius"/>
    </source>
</evidence>
<reference evidence="5" key="2">
    <citation type="journal article" date="2019" name="Int. J. Syst. Evol. Microbiol.">
        <title>The Global Catalogue of Microorganisms (GCM) 10K type strain sequencing project: providing services to taxonomists for standard genome sequencing and annotation.</title>
        <authorList>
            <consortium name="The Broad Institute Genomics Platform"/>
            <consortium name="The Broad Institute Genome Sequencing Center for Infectious Disease"/>
            <person name="Wu L."/>
            <person name="Ma J."/>
        </authorList>
    </citation>
    <scope>NUCLEOTIDE SEQUENCE [LARGE SCALE GENOMIC DNA]</scope>
    <source>
        <strain evidence="5">CGMCC 1.15931</strain>
    </source>
</reference>
<dbReference type="EMBL" id="WNKZ01000086">
    <property type="protein sequence ID" value="MTV55476.1"/>
    <property type="molecule type" value="Genomic_DNA"/>
</dbReference>
<dbReference type="RefSeq" id="WP_155472743.1">
    <property type="nucleotide sequence ID" value="NZ_BMKG01000023.1"/>
</dbReference>
<keyword evidence="1" id="KW-0812">Transmembrane</keyword>
<feature type="transmembrane region" description="Helical" evidence="1">
    <location>
        <begin position="21"/>
        <end position="39"/>
    </location>
</feature>
<protein>
    <submittedName>
        <fullName evidence="3">Uncharacterized protein</fullName>
    </submittedName>
</protein>
<reference evidence="3 4" key="3">
    <citation type="submission" date="2019-11" db="EMBL/GenBank/DDBJ databases">
        <title>Type strains purchased from KCTC, JCM and DSMZ.</title>
        <authorList>
            <person name="Lu H."/>
        </authorList>
    </citation>
    <scope>NUCLEOTIDE SEQUENCE [LARGE SCALE GENOMIC DNA]</scope>
    <source>
        <strain evidence="3 4">KCTC 52429</strain>
    </source>
</reference>
<keyword evidence="1" id="KW-1133">Transmembrane helix</keyword>
<feature type="transmembrane region" description="Helical" evidence="1">
    <location>
        <begin position="66"/>
        <end position="83"/>
    </location>
</feature>
<reference evidence="2" key="1">
    <citation type="journal article" date="2014" name="Int. J. Syst. Evol. Microbiol.">
        <title>Complete genome of a new Firmicutes species belonging to the dominant human colonic microbiota ('Ruminococcus bicirculans') reveals two chromosomes and a selective capacity to utilize plant glucans.</title>
        <authorList>
            <consortium name="NISC Comparative Sequencing Program"/>
            <person name="Wegmann U."/>
            <person name="Louis P."/>
            <person name="Goesmann A."/>
            <person name="Henrissat B."/>
            <person name="Duncan S.H."/>
            <person name="Flint H.J."/>
        </authorList>
    </citation>
    <scope>NUCLEOTIDE SEQUENCE</scope>
    <source>
        <strain evidence="2">CGMCC 1.15931</strain>
    </source>
</reference>
<comment type="caution">
    <text evidence="3">The sequence shown here is derived from an EMBL/GenBank/DDBJ whole genome shotgun (WGS) entry which is preliminary data.</text>
</comment>
<accession>A0A6I3T421</accession>
<proteinExistence type="predicted"/>
<evidence type="ECO:0000313" key="2">
    <source>
        <dbReference type="EMBL" id="GGC17581.1"/>
    </source>
</evidence>
<keyword evidence="5" id="KW-1185">Reference proteome</keyword>
<sequence length="112" mass="12051">MHVTTEQSTTNSRSLPRSLRMLAWLCVAVFALGMLLSSVHHHDLGDTKTDCVSCHAAGNLLADVPPMNAVLMDVLLAVAYVLARQGTYVCVRRPSYLIPARQAPPAASSSSF</sequence>
<dbReference type="AlphaFoldDB" id="A0A6I3T421"/>
<reference evidence="2" key="4">
    <citation type="submission" date="2024-05" db="EMBL/GenBank/DDBJ databases">
        <authorList>
            <person name="Sun Q."/>
            <person name="Zhou Y."/>
        </authorList>
    </citation>
    <scope>NUCLEOTIDE SEQUENCE</scope>
    <source>
        <strain evidence="2">CGMCC 1.15931</strain>
    </source>
</reference>
<keyword evidence="1" id="KW-0472">Membrane</keyword>